<gene>
    <name evidence="2" type="ORF">IMG5_181280</name>
</gene>
<dbReference type="EMBL" id="GL984282">
    <property type="protein sequence ID" value="EGR28199.1"/>
    <property type="molecule type" value="Genomic_DNA"/>
</dbReference>
<accession>G0R2S7</accession>
<evidence type="ECO:0000256" key="1">
    <source>
        <dbReference type="SAM" id="MobiDB-lite"/>
    </source>
</evidence>
<sequence>MHNQNESQSNIDTILCKREQCLQFVKELKDTFVNEQSLLQNIGNLERGDVFNKCLEQIKKSKDYLIQKINNFYFKFEAKVKQQIKEIQESRPGQFNAINNKILMMIKEVTEMENQLNSNQYVKYILQVNKKIYKTIYQDNYQNNQNKQNKYNKQQRNTNQKNHLKINEFQDYNNNYQRSQNNEINSYSEQQQQQQYTNSQNYSPNKYDSSKQSQISI</sequence>
<keyword evidence="2" id="KW-0808">Transferase</keyword>
<keyword evidence="2" id="KW-0328">Glycosyltransferase</keyword>
<evidence type="ECO:0000313" key="3">
    <source>
        <dbReference type="Proteomes" id="UP000008983"/>
    </source>
</evidence>
<dbReference type="OMA" id="DICIHND"/>
<name>G0R2S7_ICHMU</name>
<dbReference type="OrthoDB" id="45365at2759"/>
<keyword evidence="3" id="KW-1185">Reference proteome</keyword>
<dbReference type="AlphaFoldDB" id="G0R2S7"/>
<reference evidence="2 3" key="1">
    <citation type="submission" date="2011-07" db="EMBL/GenBank/DDBJ databases">
        <authorList>
            <person name="Coyne R."/>
            <person name="Brami D."/>
            <person name="Johnson J."/>
            <person name="Hostetler J."/>
            <person name="Hannick L."/>
            <person name="Clark T."/>
            <person name="Cassidy-Hanley D."/>
            <person name="Inman J."/>
        </authorList>
    </citation>
    <scope>NUCLEOTIDE SEQUENCE [LARGE SCALE GENOMIC DNA]</scope>
    <source>
        <strain evidence="2 3">G5</strain>
    </source>
</reference>
<dbReference type="eggNOG" id="ENOG502T1E9">
    <property type="taxonomic scope" value="Eukaryota"/>
</dbReference>
<dbReference type="Proteomes" id="UP000008983">
    <property type="component" value="Unassembled WGS sequence"/>
</dbReference>
<evidence type="ECO:0000313" key="2">
    <source>
        <dbReference type="EMBL" id="EGR28199.1"/>
    </source>
</evidence>
<dbReference type="GeneID" id="14904295"/>
<dbReference type="InParanoid" id="G0R2S7"/>
<dbReference type="GO" id="GO:0008107">
    <property type="term" value="F:galactoside 2-alpha-L-fucosyltransferase activity"/>
    <property type="evidence" value="ECO:0007669"/>
    <property type="project" value="UniProtKB-EC"/>
</dbReference>
<organism evidence="2 3">
    <name type="scientific">Ichthyophthirius multifiliis</name>
    <name type="common">White spot disease agent</name>
    <name type="synonym">Ich</name>
    <dbReference type="NCBI Taxonomy" id="5932"/>
    <lineage>
        <taxon>Eukaryota</taxon>
        <taxon>Sar</taxon>
        <taxon>Alveolata</taxon>
        <taxon>Ciliophora</taxon>
        <taxon>Intramacronucleata</taxon>
        <taxon>Oligohymenophorea</taxon>
        <taxon>Hymenostomatida</taxon>
        <taxon>Ophryoglenina</taxon>
        <taxon>Ichthyophthirius</taxon>
    </lineage>
</organism>
<proteinExistence type="predicted"/>
<protein>
    <submittedName>
        <fullName evidence="2">Kelch motif family protein, putative</fullName>
        <ecNumber evidence="2">2.4.1.69</ecNumber>
    </submittedName>
</protein>
<feature type="region of interest" description="Disordered" evidence="1">
    <location>
        <begin position="184"/>
        <end position="217"/>
    </location>
</feature>
<dbReference type="EC" id="2.4.1.69" evidence="2"/>
<dbReference type="RefSeq" id="XP_004027544.1">
    <property type="nucleotide sequence ID" value="XM_004027495.1"/>
</dbReference>
<feature type="compositionally biased region" description="Polar residues" evidence="1">
    <location>
        <begin position="204"/>
        <end position="217"/>
    </location>
</feature>
<feature type="compositionally biased region" description="Low complexity" evidence="1">
    <location>
        <begin position="184"/>
        <end position="203"/>
    </location>
</feature>